<dbReference type="PROSITE" id="PS01124">
    <property type="entry name" value="HTH_ARAC_FAMILY_2"/>
    <property type="match status" value="1"/>
</dbReference>
<organism evidence="9 10">
    <name type="scientific">Dehalobacterium formicoaceticum</name>
    <dbReference type="NCBI Taxonomy" id="51515"/>
    <lineage>
        <taxon>Bacteria</taxon>
        <taxon>Bacillati</taxon>
        <taxon>Bacillota</taxon>
        <taxon>Clostridia</taxon>
        <taxon>Eubacteriales</taxon>
        <taxon>Peptococcaceae</taxon>
        <taxon>Dehalobacterium</taxon>
    </lineage>
</organism>
<evidence type="ECO:0000256" key="4">
    <source>
        <dbReference type="ARBA" id="ARBA00023163"/>
    </source>
</evidence>
<comment type="function">
    <text evidence="5">May play the central regulatory role in sporulation. It may be an element of the effector pathway responsible for the activation of sporulation genes in response to nutritional stress. Spo0A may act in concert with spo0H (a sigma factor) to control the expression of some genes that are critical to the sporulation process.</text>
</comment>
<dbReference type="SUPFAM" id="SSF52172">
    <property type="entry name" value="CheY-like"/>
    <property type="match status" value="1"/>
</dbReference>
<feature type="domain" description="Response regulatory" evidence="8">
    <location>
        <begin position="3"/>
        <end position="120"/>
    </location>
</feature>
<evidence type="ECO:0000259" key="7">
    <source>
        <dbReference type="PROSITE" id="PS01124"/>
    </source>
</evidence>
<dbReference type="Gene3D" id="3.40.50.2300">
    <property type="match status" value="1"/>
</dbReference>
<dbReference type="CDD" id="cd17536">
    <property type="entry name" value="REC_YesN-like"/>
    <property type="match status" value="1"/>
</dbReference>
<keyword evidence="6" id="KW-0597">Phosphoprotein</keyword>
<dbReference type="PROSITE" id="PS00041">
    <property type="entry name" value="HTH_ARAC_FAMILY_1"/>
    <property type="match status" value="1"/>
</dbReference>
<feature type="modified residue" description="4-aspartylphosphate" evidence="6">
    <location>
        <position position="55"/>
    </location>
</feature>
<reference evidence="9 10" key="1">
    <citation type="submission" date="2022-08" db="EMBL/GenBank/DDBJ databases">
        <title>Proteogenomics of the novel Dehalobacterium formicoaceticum strain EZ94 highlights a key role of methyltransferases during anaerobic dichloromethane degradation.</title>
        <authorList>
            <person name="Wasmund K."/>
        </authorList>
    </citation>
    <scope>NUCLEOTIDE SEQUENCE [LARGE SCALE GENOMIC DNA]</scope>
    <source>
        <strain evidence="9 10">EZ94</strain>
    </source>
</reference>
<dbReference type="PANTHER" id="PTHR43280:SF2">
    <property type="entry name" value="HTH-TYPE TRANSCRIPTIONAL REGULATOR EXSA"/>
    <property type="match status" value="1"/>
</dbReference>
<dbReference type="Proteomes" id="UP001524944">
    <property type="component" value="Unassembled WGS sequence"/>
</dbReference>
<evidence type="ECO:0000313" key="9">
    <source>
        <dbReference type="EMBL" id="MCR6545163.1"/>
    </source>
</evidence>
<keyword evidence="4" id="KW-0804">Transcription</keyword>
<dbReference type="InterPro" id="IPR041522">
    <property type="entry name" value="CdaR_GGDEF"/>
</dbReference>
<dbReference type="Gene3D" id="1.10.10.60">
    <property type="entry name" value="Homeodomain-like"/>
    <property type="match status" value="2"/>
</dbReference>
<dbReference type="InterPro" id="IPR018060">
    <property type="entry name" value="HTH_AraC"/>
</dbReference>
<proteinExistence type="predicted"/>
<evidence type="ECO:0000256" key="6">
    <source>
        <dbReference type="PROSITE-ProRule" id="PRU00169"/>
    </source>
</evidence>
<dbReference type="Pfam" id="PF17853">
    <property type="entry name" value="GGDEF_2"/>
    <property type="match status" value="1"/>
</dbReference>
<sequence>MLNILIVDDEPLERQGIRLILEKYRPEDQVVGEAGDGEEAVQIATRVKPDVILLDIRMPGLDGMEVTKILRPILPDTRMVVITAYGEFNYAKKAVSLGISDYLLKPVDTQELLILLDRLETEVLTERKSKEEMKRLQETLNDALPLIRVGFVMDLINGSLANPEEVFTRAEFLGIHQPLRLAMHVWIDEQIGNTTYHSELEYQVLQKQVGDIIQKIFQNWKGALTAPVGSGQFVILLPFNNEEEPQMIREIGQKIGDDICSRVRIKTNATVTIGIGRAVNNAVGIIRSHQEALTAGEFRLIYGGDQVIHADDVTTPHDSGIFLEQGNEKGIAMTIRMGDWEKTKQHFQFLWADMPPENRYNAGDIRMKLLEVSALASRAAVEGGVKAEDISALKMPSGQDAITAQSLLKIYDHVLDWLGELVSRVRSSRDFRNNSLIEKAVHYMEENHPNELSLEDVAHQVYLSPCYFSRLFKQVKGWSFSEYLTQIRMEEARRLLVNTDFQVSEIASRVGYRDARYFSQVFKRNEGCTPISYRRDNIKYN</sequence>
<name>A0ABT1Y2S5_9FIRM</name>
<dbReference type="InterPro" id="IPR001789">
    <property type="entry name" value="Sig_transdc_resp-reg_receiver"/>
</dbReference>
<comment type="caution">
    <text evidence="9">The sequence shown here is derived from an EMBL/GenBank/DDBJ whole genome shotgun (WGS) entry which is preliminary data.</text>
</comment>
<dbReference type="Pfam" id="PF12833">
    <property type="entry name" value="HTH_18"/>
    <property type="match status" value="1"/>
</dbReference>
<gene>
    <name evidence="9" type="ORF">NVS47_06480</name>
</gene>
<keyword evidence="10" id="KW-1185">Reference proteome</keyword>
<evidence type="ECO:0000256" key="1">
    <source>
        <dbReference type="ARBA" id="ARBA00018672"/>
    </source>
</evidence>
<dbReference type="PROSITE" id="PS50110">
    <property type="entry name" value="RESPONSE_REGULATORY"/>
    <property type="match status" value="1"/>
</dbReference>
<dbReference type="SUPFAM" id="SSF46689">
    <property type="entry name" value="Homeodomain-like"/>
    <property type="match status" value="2"/>
</dbReference>
<dbReference type="RefSeq" id="WP_257912786.1">
    <property type="nucleotide sequence ID" value="NZ_JANPWE010000002.1"/>
</dbReference>
<dbReference type="InterPro" id="IPR020449">
    <property type="entry name" value="Tscrpt_reg_AraC-type_HTH"/>
</dbReference>
<keyword evidence="2" id="KW-0805">Transcription regulation</keyword>
<evidence type="ECO:0000259" key="8">
    <source>
        <dbReference type="PROSITE" id="PS50110"/>
    </source>
</evidence>
<feature type="domain" description="HTH araC/xylS-type" evidence="7">
    <location>
        <begin position="438"/>
        <end position="536"/>
    </location>
</feature>
<dbReference type="SMART" id="SM00342">
    <property type="entry name" value="HTH_ARAC"/>
    <property type="match status" value="1"/>
</dbReference>
<dbReference type="InterPro" id="IPR011006">
    <property type="entry name" value="CheY-like_superfamily"/>
</dbReference>
<evidence type="ECO:0000256" key="3">
    <source>
        <dbReference type="ARBA" id="ARBA00023125"/>
    </source>
</evidence>
<accession>A0ABT1Y2S5</accession>
<evidence type="ECO:0000256" key="5">
    <source>
        <dbReference type="ARBA" id="ARBA00024867"/>
    </source>
</evidence>
<dbReference type="InterPro" id="IPR018062">
    <property type="entry name" value="HTH_AraC-typ_CS"/>
</dbReference>
<evidence type="ECO:0000313" key="10">
    <source>
        <dbReference type="Proteomes" id="UP001524944"/>
    </source>
</evidence>
<dbReference type="Pfam" id="PF00072">
    <property type="entry name" value="Response_reg"/>
    <property type="match status" value="1"/>
</dbReference>
<keyword evidence="3" id="KW-0238">DNA-binding</keyword>
<evidence type="ECO:0000256" key="2">
    <source>
        <dbReference type="ARBA" id="ARBA00023015"/>
    </source>
</evidence>
<dbReference type="PRINTS" id="PR00032">
    <property type="entry name" value="HTHARAC"/>
</dbReference>
<dbReference type="SMART" id="SM00448">
    <property type="entry name" value="REC"/>
    <property type="match status" value="1"/>
</dbReference>
<dbReference type="PANTHER" id="PTHR43280">
    <property type="entry name" value="ARAC-FAMILY TRANSCRIPTIONAL REGULATOR"/>
    <property type="match status" value="1"/>
</dbReference>
<protein>
    <recommendedName>
        <fullName evidence="1">Stage 0 sporulation protein A homolog</fullName>
    </recommendedName>
</protein>
<dbReference type="InterPro" id="IPR009057">
    <property type="entry name" value="Homeodomain-like_sf"/>
</dbReference>
<dbReference type="EMBL" id="JANPWE010000002">
    <property type="protein sequence ID" value="MCR6545163.1"/>
    <property type="molecule type" value="Genomic_DNA"/>
</dbReference>